<dbReference type="PROSITE" id="PS51257">
    <property type="entry name" value="PROKAR_LIPOPROTEIN"/>
    <property type="match status" value="1"/>
</dbReference>
<dbReference type="OrthoDB" id="1521716at2"/>
<feature type="chain" id="PRO_5022788702" description="T9SS C-terminal target domain-containing protein" evidence="1">
    <location>
        <begin position="22"/>
        <end position="446"/>
    </location>
</feature>
<sequence>MKKIILTLLIASTLVFTGCFKDDDTPIIIEETTIINQGNGGSNGAEVVVKAGGIVLDETWTNDKIYVLDRKVVVESGATLTIEAGTIIKGRAGTGSLASALIVARGGKINAVGTASAPIIFTSESDNIQPGETAGTNLSAANRGLWGGLLILGYAPCSLKGDLEETQIEGIPADDTFGLYGGDDLNDDSGVLQYVSIRHGGALIGEGNEINGLTLGGVGAGTTLDHIEVIANVDDGIEFFGGNVDASNLLVWAQGDDALDIDQGYSGTITNAVVVLGDVSDHGLEIDGREGSEATLSADFDGKFTINDLTLIGNETTSGGEYADYRSKATGATNNVFAKGFPAGKDVELDNNAVAQNFLDGNLTFSNWEVVGFDNSIFVEKGGCIANCDDDNKDNDEFEDTIIESPVFTDRAADWTTQVTDGAQTVGANTAVLSWTYAISTGGVAL</sequence>
<name>A0A5C7AVP5_9FLAO</name>
<accession>A0A5C7AVP5</accession>
<dbReference type="InterPro" id="IPR011050">
    <property type="entry name" value="Pectin_lyase_fold/virulence"/>
</dbReference>
<comment type="caution">
    <text evidence="2">The sequence shown here is derived from an EMBL/GenBank/DDBJ whole genome shotgun (WGS) entry which is preliminary data.</text>
</comment>
<keyword evidence="1" id="KW-0732">Signal</keyword>
<dbReference type="SUPFAM" id="SSF51126">
    <property type="entry name" value="Pectin lyase-like"/>
    <property type="match status" value="1"/>
</dbReference>
<dbReference type="EMBL" id="VOSC01000012">
    <property type="protein sequence ID" value="TXE12740.1"/>
    <property type="molecule type" value="Genomic_DNA"/>
</dbReference>
<dbReference type="Proteomes" id="UP000321790">
    <property type="component" value="Unassembled WGS sequence"/>
</dbReference>
<dbReference type="PANTHER" id="PTHR41339:SF1">
    <property type="entry name" value="SECRETED PROTEIN"/>
    <property type="match status" value="1"/>
</dbReference>
<evidence type="ECO:0000313" key="2">
    <source>
        <dbReference type="EMBL" id="TXE12740.1"/>
    </source>
</evidence>
<proteinExistence type="predicted"/>
<evidence type="ECO:0000313" key="3">
    <source>
        <dbReference type="Proteomes" id="UP000321790"/>
    </source>
</evidence>
<dbReference type="PANTHER" id="PTHR41339">
    <property type="entry name" value="LIPL48"/>
    <property type="match status" value="1"/>
</dbReference>
<reference evidence="3" key="1">
    <citation type="submission" date="2019-08" db="EMBL/GenBank/DDBJ databases">
        <title>Seonamhaeicola sediminis sp. nov., isolated from marine sediment.</title>
        <authorList>
            <person name="Cao W.R."/>
        </authorList>
    </citation>
    <scope>NUCLEOTIDE SEQUENCE [LARGE SCALE GENOMIC DNA]</scope>
    <source>
        <strain evidence="3">Gy8</strain>
    </source>
</reference>
<organism evidence="2 3">
    <name type="scientific">Seonamhaeicola algicola</name>
    <dbReference type="NCBI Taxonomy" id="1719036"/>
    <lineage>
        <taxon>Bacteria</taxon>
        <taxon>Pseudomonadati</taxon>
        <taxon>Bacteroidota</taxon>
        <taxon>Flavobacteriia</taxon>
        <taxon>Flavobacteriales</taxon>
        <taxon>Flavobacteriaceae</taxon>
    </lineage>
</organism>
<dbReference type="RefSeq" id="WP_147131271.1">
    <property type="nucleotide sequence ID" value="NZ_VOSC01000012.1"/>
</dbReference>
<protein>
    <recommendedName>
        <fullName evidence="4">T9SS C-terminal target domain-containing protein</fullName>
    </recommendedName>
</protein>
<evidence type="ECO:0008006" key="4">
    <source>
        <dbReference type="Google" id="ProtNLM"/>
    </source>
</evidence>
<gene>
    <name evidence="2" type="ORF">FUA26_02780</name>
</gene>
<feature type="signal peptide" evidence="1">
    <location>
        <begin position="1"/>
        <end position="21"/>
    </location>
</feature>
<keyword evidence="3" id="KW-1185">Reference proteome</keyword>
<evidence type="ECO:0000256" key="1">
    <source>
        <dbReference type="SAM" id="SignalP"/>
    </source>
</evidence>
<dbReference type="AlphaFoldDB" id="A0A5C7AVP5"/>